<evidence type="ECO:0000256" key="2">
    <source>
        <dbReference type="ARBA" id="ARBA00022517"/>
    </source>
</evidence>
<protein>
    <recommendedName>
        <fullName evidence="5">Nucleolar protein 10</fullName>
    </recommendedName>
</protein>
<dbReference type="SUPFAM" id="SSF144210">
    <property type="entry name" value="Nop10-like SnoRNP"/>
    <property type="match status" value="1"/>
</dbReference>
<evidence type="ECO:0000256" key="5">
    <source>
        <dbReference type="ARBA" id="ARBA00030185"/>
    </source>
</evidence>
<evidence type="ECO:0000256" key="6">
    <source>
        <dbReference type="SAM" id="MobiDB-lite"/>
    </source>
</evidence>
<dbReference type="PANTHER" id="PTHR13305:SF0">
    <property type="entry name" value="H_ACA RIBONUCLEOPROTEIN COMPLEX SUBUNIT 3"/>
    <property type="match status" value="1"/>
</dbReference>
<gene>
    <name evidence="8" type="primary">LOC108569104</name>
</gene>
<dbReference type="PANTHER" id="PTHR13305">
    <property type="entry name" value="RIBOSOME BIOGENESIS PROTEIN NOP10"/>
    <property type="match status" value="1"/>
</dbReference>
<name>A0ABM1NGR2_NICVS</name>
<feature type="region of interest" description="Disordered" evidence="6">
    <location>
        <begin position="21"/>
        <end position="41"/>
    </location>
</feature>
<evidence type="ECO:0000313" key="8">
    <source>
        <dbReference type="RefSeq" id="XP_017786012.1"/>
    </source>
</evidence>
<proteinExistence type="inferred from homology"/>
<dbReference type="Proteomes" id="UP000695000">
    <property type="component" value="Unplaced"/>
</dbReference>
<dbReference type="RefSeq" id="XP_017786012.1">
    <property type="nucleotide sequence ID" value="XM_017930523.1"/>
</dbReference>
<evidence type="ECO:0000256" key="1">
    <source>
        <dbReference type="ARBA" id="ARBA00009462"/>
    </source>
</evidence>
<keyword evidence="2" id="KW-0690">Ribosome biogenesis</keyword>
<evidence type="ECO:0000313" key="7">
    <source>
        <dbReference type="Proteomes" id="UP000695000"/>
    </source>
</evidence>
<keyword evidence="7" id="KW-1185">Reference proteome</keyword>
<dbReference type="Gene3D" id="4.10.80.300">
    <property type="match status" value="1"/>
</dbReference>
<dbReference type="InterPro" id="IPR036756">
    <property type="entry name" value="H/ACA_rnp_Nop10_sf"/>
</dbReference>
<dbReference type="Pfam" id="PF04135">
    <property type="entry name" value="Nop10p"/>
    <property type="match status" value="1"/>
</dbReference>
<sequence length="64" mass="7500">MYLMYYLNEEGKRVYTLKKVDPAGNPTSSAHPARFSPEDKYSRERITVKQRFGILMTQKPTPVY</sequence>
<accession>A0ABM1NGR2</accession>
<dbReference type="InterPro" id="IPR007264">
    <property type="entry name" value="H/ACA_rnp_Nop10"/>
</dbReference>
<evidence type="ECO:0000256" key="3">
    <source>
        <dbReference type="ARBA" id="ARBA00022552"/>
    </source>
</evidence>
<dbReference type="GeneID" id="108569104"/>
<dbReference type="GO" id="GO:1990904">
    <property type="term" value="C:ribonucleoprotein complex"/>
    <property type="evidence" value="ECO:0007669"/>
    <property type="project" value="UniProtKB-KW"/>
</dbReference>
<comment type="similarity">
    <text evidence="1">Belongs to the NOP10 family.</text>
</comment>
<keyword evidence="3" id="KW-0698">rRNA processing</keyword>
<keyword evidence="4 8" id="KW-0687">Ribonucleoprotein</keyword>
<evidence type="ECO:0000256" key="4">
    <source>
        <dbReference type="ARBA" id="ARBA00023274"/>
    </source>
</evidence>
<reference evidence="8" key="1">
    <citation type="submission" date="2025-08" db="UniProtKB">
        <authorList>
            <consortium name="RefSeq"/>
        </authorList>
    </citation>
    <scope>IDENTIFICATION</scope>
    <source>
        <tissue evidence="8">Whole Larva</tissue>
    </source>
</reference>
<organism evidence="7 8">
    <name type="scientific">Nicrophorus vespilloides</name>
    <name type="common">Boreal carrion beetle</name>
    <dbReference type="NCBI Taxonomy" id="110193"/>
    <lineage>
        <taxon>Eukaryota</taxon>
        <taxon>Metazoa</taxon>
        <taxon>Ecdysozoa</taxon>
        <taxon>Arthropoda</taxon>
        <taxon>Hexapoda</taxon>
        <taxon>Insecta</taxon>
        <taxon>Pterygota</taxon>
        <taxon>Neoptera</taxon>
        <taxon>Endopterygota</taxon>
        <taxon>Coleoptera</taxon>
        <taxon>Polyphaga</taxon>
        <taxon>Staphyliniformia</taxon>
        <taxon>Silphidae</taxon>
        <taxon>Nicrophorinae</taxon>
        <taxon>Nicrophorus</taxon>
    </lineage>
</organism>